<comment type="caution">
    <text evidence="1">The sequence shown here is derived from an EMBL/GenBank/DDBJ whole genome shotgun (WGS) entry which is preliminary data.</text>
</comment>
<dbReference type="Proteomes" id="UP001153332">
    <property type="component" value="Unassembled WGS sequence"/>
</dbReference>
<proteinExistence type="predicted"/>
<gene>
    <name evidence="1" type="ORF">O1611_g9833</name>
</gene>
<protein>
    <submittedName>
        <fullName evidence="1">Uncharacterized protein</fullName>
    </submittedName>
</protein>
<accession>A0ACC2J544</accession>
<sequence length="585" mass="65119">MATNNSSLLGLDEMSLSNVTYAMALNETFVEKLASVPTVLLQNMDLLALEARIVFSALACIYIGSHGAIRRPPSAKSPKPGEDGEGKVDEKRDDRYVQGLLPSDAIMFPILAGTVLIGLYYLIKWLEEPDILNTLLRGYFSVMSLASLGKFFSDGLHFFTGFIFPSVWTGEGGKVYHVDSEKRGQWYSQDDTDSQIWDEKKVLPLPGPLSELKLSDETTRLLWEIRHLLFEEWTVRLVAHGLINDKAKVKFNDICGVLLAVAANFLYYTIDSTFLSNVLGYAFSYTGIIIMSPTTFATGSSVLFGLFFYDIIMVFYTPYMVTVATKLDAPIKLVFQGPTKASMLGLGDIVIPGMFIGLCLRFDLYMYYYRQQKLKEVELETDVASSGQLITTKETQRMVIKPDYVNPQGQWGDRFWSIELSKIFSPDATPALKAAAFPKPYFHAALFGYLVGMIATLAVLLTFKHAQPALLYLVPGVVIAVWATGAVRGEIREMWQYTEDGSLDKTDVIVEVDGEGNVIKEIQDEKDADGQKDKQNEDDEKKSTDEKITKAVDKPSDEASTTDKAGKDRAGKYPVFLLSIEAPQS</sequence>
<evidence type="ECO:0000313" key="2">
    <source>
        <dbReference type="Proteomes" id="UP001153332"/>
    </source>
</evidence>
<dbReference type="EMBL" id="JAPUUL010003559">
    <property type="protein sequence ID" value="KAJ8122454.1"/>
    <property type="molecule type" value="Genomic_DNA"/>
</dbReference>
<organism evidence="1 2">
    <name type="scientific">Lasiodiplodia mahajangana</name>
    <dbReference type="NCBI Taxonomy" id="1108764"/>
    <lineage>
        <taxon>Eukaryota</taxon>
        <taxon>Fungi</taxon>
        <taxon>Dikarya</taxon>
        <taxon>Ascomycota</taxon>
        <taxon>Pezizomycotina</taxon>
        <taxon>Dothideomycetes</taxon>
        <taxon>Dothideomycetes incertae sedis</taxon>
        <taxon>Botryosphaeriales</taxon>
        <taxon>Botryosphaeriaceae</taxon>
        <taxon>Lasiodiplodia</taxon>
    </lineage>
</organism>
<keyword evidence="2" id="KW-1185">Reference proteome</keyword>
<reference evidence="1" key="1">
    <citation type="submission" date="2022-12" db="EMBL/GenBank/DDBJ databases">
        <title>Genome Sequence of Lasiodiplodia mahajangana.</title>
        <authorList>
            <person name="Buettner E."/>
        </authorList>
    </citation>
    <scope>NUCLEOTIDE SEQUENCE</scope>
    <source>
        <strain evidence="1">VT137</strain>
    </source>
</reference>
<name>A0ACC2J544_9PEZI</name>
<evidence type="ECO:0000313" key="1">
    <source>
        <dbReference type="EMBL" id="KAJ8122454.1"/>
    </source>
</evidence>